<accession>A0ABS4JQW1</accession>
<dbReference type="Gene3D" id="3.40.50.200">
    <property type="entry name" value="Peptidase S8/S53 domain"/>
    <property type="match status" value="1"/>
</dbReference>
<evidence type="ECO:0000313" key="11">
    <source>
        <dbReference type="EMBL" id="MBP2017376.1"/>
    </source>
</evidence>
<evidence type="ECO:0000313" key="12">
    <source>
        <dbReference type="Proteomes" id="UP001519289"/>
    </source>
</evidence>
<evidence type="ECO:0000256" key="9">
    <source>
        <dbReference type="SAM" id="SignalP"/>
    </source>
</evidence>
<evidence type="ECO:0000256" key="2">
    <source>
        <dbReference type="ARBA" id="ARBA00011073"/>
    </source>
</evidence>
<dbReference type="GO" id="GO:0006508">
    <property type="term" value="P:proteolysis"/>
    <property type="evidence" value="ECO:0007669"/>
    <property type="project" value="UniProtKB-KW"/>
</dbReference>
<dbReference type="Gene3D" id="3.30.70.80">
    <property type="entry name" value="Peptidase S8 propeptide/proteinase inhibitor I9"/>
    <property type="match status" value="1"/>
</dbReference>
<name>A0ABS4JQW1_9FIRM</name>
<dbReference type="PROSITE" id="PS00136">
    <property type="entry name" value="SUBTILASE_ASP"/>
    <property type="match status" value="1"/>
</dbReference>
<keyword evidence="5 7" id="KW-0378">Hydrolase</keyword>
<evidence type="ECO:0000256" key="1">
    <source>
        <dbReference type="ARBA" id="ARBA00004613"/>
    </source>
</evidence>
<evidence type="ECO:0000256" key="5">
    <source>
        <dbReference type="ARBA" id="ARBA00022801"/>
    </source>
</evidence>
<dbReference type="CDD" id="cd07484">
    <property type="entry name" value="Peptidases_S8_Thermitase_like"/>
    <property type="match status" value="1"/>
</dbReference>
<feature type="domain" description="MAM" evidence="10">
    <location>
        <begin position="375"/>
        <end position="559"/>
    </location>
</feature>
<dbReference type="EMBL" id="JAGGLG010000004">
    <property type="protein sequence ID" value="MBP2017376.1"/>
    <property type="molecule type" value="Genomic_DNA"/>
</dbReference>
<dbReference type="InterPro" id="IPR023827">
    <property type="entry name" value="Peptidase_S8_Asp-AS"/>
</dbReference>
<dbReference type="InterPro" id="IPR034084">
    <property type="entry name" value="Thermitase-like_dom"/>
</dbReference>
<keyword evidence="9" id="KW-0732">Signal</keyword>
<feature type="signal peptide" evidence="9">
    <location>
        <begin position="1"/>
        <end position="25"/>
    </location>
</feature>
<dbReference type="PROSITE" id="PS00137">
    <property type="entry name" value="SUBTILASE_HIS"/>
    <property type="match status" value="1"/>
</dbReference>
<comment type="subcellular location">
    <subcellularLocation>
        <location evidence="1">Secreted</location>
    </subcellularLocation>
</comment>
<dbReference type="Pfam" id="PF22148">
    <property type="entry name" value="Fervidolysin_NPro-like"/>
    <property type="match status" value="1"/>
</dbReference>
<sequence length="559" mass="59360">MKRVAVWLTALCTVLAASARTPALAHAEAVSPKDQVRADLTVPAVPGQFLVQFKPGLAAAQREAIATELGAKVVDRVAALDVEVLEFPALSARRDPKAAEEIIRTLKMNPNVTYVEPNYIFTANWTPNDPYFSQQWGPQKIQLPAAWDHTRGSSNVVIAIVDTGVQRNHPDLSAKLVPGWDFVDNDDDPDDENGHGTHVAGIAAGLTNNGIGIAGGCPHCRIMPVRVLDRSGNGSLANVAHGITWAADHGAQVINLSLGSSAGTTTLRNAIDYAWNRGAFLACAAGNDNSSSPTYPAYYSSCMAVAASTSSDARASFSNYGSWVDVAAPGQSIMSTWLGGGYANLNGTSMATPLVSGLAGILASQGLSNSQIWQRICSTADMISGTGTYWTCGRINAYRAVTYSSNPGNPGSPALQNGGFENGTAPWAQSSSGGYQLIDTTLPRTGSYSAWLGGYNNGTDAISQVVTVPQNGTLTFWWYMSSQEGSAIAYDYLRVRLYSQNGTLLATVATHSNRDTRNQWVQDTINLSAYAGQTVRLEFSATNDAILPTSFFIDDVSLQ</sequence>
<dbReference type="PROSITE" id="PS50060">
    <property type="entry name" value="MAM_2"/>
    <property type="match status" value="1"/>
</dbReference>
<dbReference type="InterPro" id="IPR023828">
    <property type="entry name" value="Peptidase_S8_Ser-AS"/>
</dbReference>
<dbReference type="PANTHER" id="PTHR43806:SF11">
    <property type="entry name" value="CEREVISIN-RELATED"/>
    <property type="match status" value="1"/>
</dbReference>
<feature type="chain" id="PRO_5045363757" evidence="9">
    <location>
        <begin position="26"/>
        <end position="559"/>
    </location>
</feature>
<evidence type="ECO:0000256" key="4">
    <source>
        <dbReference type="ARBA" id="ARBA00022670"/>
    </source>
</evidence>
<keyword evidence="3" id="KW-0964">Secreted</keyword>
<comment type="similarity">
    <text evidence="2 7 8">Belongs to the peptidase S8 family.</text>
</comment>
<dbReference type="InterPro" id="IPR015500">
    <property type="entry name" value="Peptidase_S8_subtilisin-rel"/>
</dbReference>
<reference evidence="11 12" key="1">
    <citation type="submission" date="2021-03" db="EMBL/GenBank/DDBJ databases">
        <title>Genomic Encyclopedia of Type Strains, Phase IV (KMG-IV): sequencing the most valuable type-strain genomes for metagenomic binning, comparative biology and taxonomic classification.</title>
        <authorList>
            <person name="Goeker M."/>
        </authorList>
    </citation>
    <scope>NUCLEOTIDE SEQUENCE [LARGE SCALE GENOMIC DNA]</scope>
    <source>
        <strain evidence="11 12">DSM 27138</strain>
    </source>
</reference>
<dbReference type="Gene3D" id="2.60.120.260">
    <property type="entry name" value="Galactose-binding domain-like"/>
    <property type="match status" value="1"/>
</dbReference>
<dbReference type="GO" id="GO:0008233">
    <property type="term" value="F:peptidase activity"/>
    <property type="evidence" value="ECO:0007669"/>
    <property type="project" value="UniProtKB-KW"/>
</dbReference>
<protein>
    <submittedName>
        <fullName evidence="11">Subtilisin family serine protease</fullName>
    </submittedName>
</protein>
<dbReference type="RefSeq" id="WP_209465521.1">
    <property type="nucleotide sequence ID" value="NZ_JAGGLG010000004.1"/>
</dbReference>
<feature type="active site" description="Charge relay system" evidence="7">
    <location>
        <position position="162"/>
    </location>
</feature>
<organism evidence="11 12">
    <name type="scientific">Symbiobacterium terraclitae</name>
    <dbReference type="NCBI Taxonomy" id="557451"/>
    <lineage>
        <taxon>Bacteria</taxon>
        <taxon>Bacillati</taxon>
        <taxon>Bacillota</taxon>
        <taxon>Clostridia</taxon>
        <taxon>Eubacteriales</taxon>
        <taxon>Symbiobacteriaceae</taxon>
        <taxon>Symbiobacterium</taxon>
    </lineage>
</organism>
<dbReference type="NCBIfam" id="NF038128">
    <property type="entry name" value="choice_anch_J"/>
    <property type="match status" value="1"/>
</dbReference>
<dbReference type="InterPro" id="IPR037045">
    <property type="entry name" value="S8pro/Inhibitor_I9_sf"/>
</dbReference>
<comment type="caution">
    <text evidence="11">The sequence shown here is derived from an EMBL/GenBank/DDBJ whole genome shotgun (WGS) entry which is preliminary data.</text>
</comment>
<dbReference type="InterPro" id="IPR050131">
    <property type="entry name" value="Peptidase_S8_subtilisin-like"/>
</dbReference>
<keyword evidence="6 7" id="KW-0720">Serine protease</keyword>
<dbReference type="InterPro" id="IPR000209">
    <property type="entry name" value="Peptidase_S8/S53_dom"/>
</dbReference>
<dbReference type="PRINTS" id="PR00723">
    <property type="entry name" value="SUBTILISIN"/>
</dbReference>
<dbReference type="Pfam" id="PF00629">
    <property type="entry name" value="MAM"/>
    <property type="match status" value="1"/>
</dbReference>
<dbReference type="SUPFAM" id="SSF52743">
    <property type="entry name" value="Subtilisin-like"/>
    <property type="match status" value="1"/>
</dbReference>
<evidence type="ECO:0000256" key="7">
    <source>
        <dbReference type="PROSITE-ProRule" id="PRU01240"/>
    </source>
</evidence>
<dbReference type="Proteomes" id="UP001519289">
    <property type="component" value="Unassembled WGS sequence"/>
</dbReference>
<keyword evidence="12" id="KW-1185">Reference proteome</keyword>
<dbReference type="Pfam" id="PF00082">
    <property type="entry name" value="Peptidase_S8"/>
    <property type="match status" value="1"/>
</dbReference>
<evidence type="ECO:0000256" key="3">
    <source>
        <dbReference type="ARBA" id="ARBA00022525"/>
    </source>
</evidence>
<dbReference type="PROSITE" id="PS00138">
    <property type="entry name" value="SUBTILASE_SER"/>
    <property type="match status" value="1"/>
</dbReference>
<feature type="active site" description="Charge relay system" evidence="7">
    <location>
        <position position="195"/>
    </location>
</feature>
<dbReference type="InterPro" id="IPR036852">
    <property type="entry name" value="Peptidase_S8/S53_dom_sf"/>
</dbReference>
<dbReference type="SUPFAM" id="SSF49899">
    <property type="entry name" value="Concanavalin A-like lectins/glucanases"/>
    <property type="match status" value="1"/>
</dbReference>
<evidence type="ECO:0000259" key="10">
    <source>
        <dbReference type="PROSITE" id="PS50060"/>
    </source>
</evidence>
<proteinExistence type="inferred from homology"/>
<dbReference type="InterPro" id="IPR054399">
    <property type="entry name" value="Fervidolysin-like_N_prodom"/>
</dbReference>
<evidence type="ECO:0000256" key="6">
    <source>
        <dbReference type="ARBA" id="ARBA00022825"/>
    </source>
</evidence>
<dbReference type="PROSITE" id="PS51892">
    <property type="entry name" value="SUBTILASE"/>
    <property type="match status" value="1"/>
</dbReference>
<dbReference type="InterPro" id="IPR022398">
    <property type="entry name" value="Peptidase_S8_His-AS"/>
</dbReference>
<gene>
    <name evidence="11" type="ORF">J2Z79_000759</name>
</gene>
<feature type="active site" description="Charge relay system" evidence="7">
    <location>
        <position position="349"/>
    </location>
</feature>
<dbReference type="InterPro" id="IPR013320">
    <property type="entry name" value="ConA-like_dom_sf"/>
</dbReference>
<dbReference type="PANTHER" id="PTHR43806">
    <property type="entry name" value="PEPTIDASE S8"/>
    <property type="match status" value="1"/>
</dbReference>
<dbReference type="InterPro" id="IPR000998">
    <property type="entry name" value="MAM_dom"/>
</dbReference>
<evidence type="ECO:0000256" key="8">
    <source>
        <dbReference type="RuleBase" id="RU003355"/>
    </source>
</evidence>
<keyword evidence="4 7" id="KW-0645">Protease</keyword>